<evidence type="ECO:0000313" key="2">
    <source>
        <dbReference type="EMBL" id="KFO09747.1"/>
    </source>
</evidence>
<evidence type="ECO:0000313" key="3">
    <source>
        <dbReference type="Proteomes" id="UP000053309"/>
    </source>
</evidence>
<name>A0A087VAV5_BALRE</name>
<dbReference type="EMBL" id="KL486415">
    <property type="protein sequence ID" value="KFO09747.1"/>
    <property type="molecule type" value="Genomic_DNA"/>
</dbReference>
<dbReference type="AlphaFoldDB" id="A0A087VAV5"/>
<keyword evidence="3" id="KW-1185">Reference proteome</keyword>
<reference evidence="2 3" key="1">
    <citation type="submission" date="2014-04" db="EMBL/GenBank/DDBJ databases">
        <title>Genome evolution of avian class.</title>
        <authorList>
            <person name="Zhang G."/>
            <person name="Li C."/>
        </authorList>
    </citation>
    <scope>NUCLEOTIDE SEQUENCE [LARGE SCALE GENOMIC DNA]</scope>
    <source>
        <strain evidence="2">BGI_N312</strain>
    </source>
</reference>
<feature type="non-terminal residue" evidence="2">
    <location>
        <position position="1"/>
    </location>
</feature>
<feature type="compositionally biased region" description="Polar residues" evidence="1">
    <location>
        <begin position="26"/>
        <end position="41"/>
    </location>
</feature>
<organism evidence="2 3">
    <name type="scientific">Balearica regulorum gibbericeps</name>
    <name type="common">East African grey crowned-crane</name>
    <dbReference type="NCBI Taxonomy" id="100784"/>
    <lineage>
        <taxon>Eukaryota</taxon>
        <taxon>Metazoa</taxon>
        <taxon>Chordata</taxon>
        <taxon>Craniata</taxon>
        <taxon>Vertebrata</taxon>
        <taxon>Euteleostomi</taxon>
        <taxon>Archelosauria</taxon>
        <taxon>Archosauria</taxon>
        <taxon>Dinosauria</taxon>
        <taxon>Saurischia</taxon>
        <taxon>Theropoda</taxon>
        <taxon>Coelurosauria</taxon>
        <taxon>Aves</taxon>
        <taxon>Neognathae</taxon>
        <taxon>Neoaves</taxon>
        <taxon>Gruiformes</taxon>
        <taxon>Gruidae</taxon>
        <taxon>Balearica</taxon>
    </lineage>
</organism>
<feature type="non-terminal residue" evidence="2">
    <location>
        <position position="66"/>
    </location>
</feature>
<dbReference type="Proteomes" id="UP000053309">
    <property type="component" value="Unassembled WGS sequence"/>
</dbReference>
<proteinExistence type="predicted"/>
<accession>A0A087VAV5</accession>
<sequence length="66" mass="7636">PFSLSSSRPQCKLKRVLVPTLQPETWRSGFQNTSKPQLTTKSDVEEWPRRPLRKKKKIKESGDLQG</sequence>
<evidence type="ECO:0000256" key="1">
    <source>
        <dbReference type="SAM" id="MobiDB-lite"/>
    </source>
</evidence>
<feature type="region of interest" description="Disordered" evidence="1">
    <location>
        <begin position="26"/>
        <end position="66"/>
    </location>
</feature>
<protein>
    <submittedName>
        <fullName evidence="2">Uncharacterized protein</fullName>
    </submittedName>
</protein>
<gene>
    <name evidence="2" type="ORF">N312_12826</name>
</gene>